<dbReference type="InterPro" id="IPR003148">
    <property type="entry name" value="RCK_N"/>
</dbReference>
<dbReference type="GO" id="GO:0015297">
    <property type="term" value="F:antiporter activity"/>
    <property type="evidence" value="ECO:0007669"/>
    <property type="project" value="UniProtKB-KW"/>
</dbReference>
<evidence type="ECO:0000256" key="1">
    <source>
        <dbReference type="ARBA" id="ARBA00004127"/>
    </source>
</evidence>
<dbReference type="GO" id="GO:0008324">
    <property type="term" value="F:monoatomic cation transmembrane transporter activity"/>
    <property type="evidence" value="ECO:0007669"/>
    <property type="project" value="InterPro"/>
</dbReference>
<comment type="subcellular location">
    <subcellularLocation>
        <location evidence="1">Endomembrane system</location>
        <topology evidence="1">Multi-pass membrane protein</topology>
    </subcellularLocation>
</comment>
<dbReference type="EMBL" id="JACDTY010000003">
    <property type="protein sequence ID" value="MBA1140487.1"/>
    <property type="molecule type" value="Genomic_DNA"/>
</dbReference>
<feature type="transmembrane region" description="Helical" evidence="12">
    <location>
        <begin position="6"/>
        <end position="27"/>
    </location>
</feature>
<evidence type="ECO:0000256" key="11">
    <source>
        <dbReference type="SAM" id="MobiDB-lite"/>
    </source>
</evidence>
<dbReference type="GO" id="GO:0006813">
    <property type="term" value="P:potassium ion transport"/>
    <property type="evidence" value="ECO:0007669"/>
    <property type="project" value="UniProtKB-KW"/>
</dbReference>
<keyword evidence="8 12" id="KW-1133">Transmembrane helix</keyword>
<organism evidence="14 15">
    <name type="scientific">Mesorhizobium neociceri</name>
    <dbReference type="NCBI Taxonomy" id="1307853"/>
    <lineage>
        <taxon>Bacteria</taxon>
        <taxon>Pseudomonadati</taxon>
        <taxon>Pseudomonadota</taxon>
        <taxon>Alphaproteobacteria</taxon>
        <taxon>Hyphomicrobiales</taxon>
        <taxon>Phyllobacteriaceae</taxon>
        <taxon>Mesorhizobium</taxon>
    </lineage>
</organism>
<feature type="transmembrane region" description="Helical" evidence="12">
    <location>
        <begin position="90"/>
        <end position="110"/>
    </location>
</feature>
<evidence type="ECO:0000313" key="15">
    <source>
        <dbReference type="Proteomes" id="UP000558284"/>
    </source>
</evidence>
<evidence type="ECO:0000256" key="2">
    <source>
        <dbReference type="ARBA" id="ARBA00005551"/>
    </source>
</evidence>
<evidence type="ECO:0000259" key="13">
    <source>
        <dbReference type="PROSITE" id="PS51201"/>
    </source>
</evidence>
<name>A0A838B348_9HYPH</name>
<evidence type="ECO:0000256" key="12">
    <source>
        <dbReference type="SAM" id="Phobius"/>
    </source>
</evidence>
<evidence type="ECO:0000256" key="7">
    <source>
        <dbReference type="ARBA" id="ARBA00022958"/>
    </source>
</evidence>
<feature type="transmembrane region" description="Helical" evidence="12">
    <location>
        <begin position="300"/>
        <end position="322"/>
    </location>
</feature>
<dbReference type="AlphaFoldDB" id="A0A838B348"/>
<keyword evidence="9" id="KW-0406">Ion transport</keyword>
<proteinExistence type="inferred from homology"/>
<feature type="domain" description="RCK N-terminal" evidence="13">
    <location>
        <begin position="403"/>
        <end position="519"/>
    </location>
</feature>
<dbReference type="FunFam" id="3.40.50.720:FF:000036">
    <property type="entry name" value="Glutathione-regulated potassium-efflux system protein KefB"/>
    <property type="match status" value="1"/>
</dbReference>
<feature type="transmembrane region" description="Helical" evidence="12">
    <location>
        <begin position="273"/>
        <end position="294"/>
    </location>
</feature>
<feature type="transmembrane region" description="Helical" evidence="12">
    <location>
        <begin position="189"/>
        <end position="207"/>
    </location>
</feature>
<dbReference type="Proteomes" id="UP000558284">
    <property type="component" value="Unassembled WGS sequence"/>
</dbReference>
<keyword evidence="5" id="KW-0633">Potassium transport</keyword>
<keyword evidence="15" id="KW-1185">Reference proteome</keyword>
<comment type="caution">
    <text evidence="14">The sequence shown here is derived from an EMBL/GenBank/DDBJ whole genome shotgun (WGS) entry which is preliminary data.</text>
</comment>
<protein>
    <submittedName>
        <fullName evidence="14">Cation:proton antiporter</fullName>
    </submittedName>
</protein>
<evidence type="ECO:0000256" key="10">
    <source>
        <dbReference type="ARBA" id="ARBA00023136"/>
    </source>
</evidence>
<evidence type="ECO:0000313" key="14">
    <source>
        <dbReference type="EMBL" id="MBA1140487.1"/>
    </source>
</evidence>
<sequence>MAAEASGSDLIQVVALLAAGVVAVPIFKRMGLGSILGYLAAGVVIGPFGIGIFSESEAILHVAELGVVMFLFIIGLEMQPSRLWGLRREIFGLGALQVGVCALLLTGVGLAGGFPIAQSFVAGAGFVLTSTAIVMQLLEERGEMASPKGQRIVSILLLEDLAIVPLLALVAFLAPGGAEMTLQQRLTEVGIGLGAIVGLVVAGRYLLNPFFRILADAKAREVMTAAALLVVLGSALVMQLSGLSMAMGAFLAGVLLSESTFRHQLEADIEPFRGILLGLFFLAVGMSLDLHVVVDNWRLIAIYVVAYMVMKALGIYLVARMLKSGHREALERAVFMAQGGEFAFVLYSAAAAVGIIDSRANATLTAIIIISMVLTPLAIIVLKYLTPRDEQSLEGVDVAEGLTGSVLVIGFGRFGQIASQPLLLRGIDVSIIDNDVEMIQAAADFGFKVYYGDGTRLDILRAAGAGRARAVLICVDKADAAVRIAELIKAEFPLLTVLARAYDRGTALSLIRVGVDFQLRETFESALVFGGSALEALGVEPEDVADVIEDVRRRDNDRFETQLAEGIRAGRRFLRGNIGTPIPTPLAPPRRPGQALNEETAGVLNKSEPADQGNADDRIG</sequence>
<dbReference type="InterPro" id="IPR004771">
    <property type="entry name" value="K/H_exchanger"/>
</dbReference>
<keyword evidence="10 12" id="KW-0472">Membrane</keyword>
<dbReference type="NCBIfam" id="TIGR00932">
    <property type="entry name" value="2a37"/>
    <property type="match status" value="1"/>
</dbReference>
<dbReference type="RefSeq" id="WP_181057157.1">
    <property type="nucleotide sequence ID" value="NZ_JACDTY010000003.1"/>
</dbReference>
<evidence type="ECO:0000256" key="9">
    <source>
        <dbReference type="ARBA" id="ARBA00023065"/>
    </source>
</evidence>
<accession>A0A838B348</accession>
<feature type="transmembrane region" description="Helical" evidence="12">
    <location>
        <begin position="59"/>
        <end position="78"/>
    </location>
</feature>
<dbReference type="Gene3D" id="1.20.1530.20">
    <property type="match status" value="1"/>
</dbReference>
<feature type="compositionally biased region" description="Pro residues" evidence="11">
    <location>
        <begin position="582"/>
        <end position="591"/>
    </location>
</feature>
<dbReference type="PANTHER" id="PTHR46157">
    <property type="entry name" value="K(+) EFFLUX ANTIPORTER 3, CHLOROPLASTIC"/>
    <property type="match status" value="1"/>
</dbReference>
<feature type="transmembrane region" description="Helical" evidence="12">
    <location>
        <begin position="34"/>
        <end position="53"/>
    </location>
</feature>
<feature type="transmembrane region" description="Helical" evidence="12">
    <location>
        <begin position="156"/>
        <end position="177"/>
    </location>
</feature>
<dbReference type="PANTHER" id="PTHR46157:SF8">
    <property type="entry name" value="GLUTATHIONE-REGULATED POTASSIUM-EFFLUX SYSTEM PROTEIN"/>
    <property type="match status" value="1"/>
</dbReference>
<feature type="region of interest" description="Disordered" evidence="11">
    <location>
        <begin position="578"/>
        <end position="620"/>
    </location>
</feature>
<keyword evidence="6 12" id="KW-0812">Transmembrane</keyword>
<feature type="transmembrane region" description="Helical" evidence="12">
    <location>
        <begin position="334"/>
        <end position="356"/>
    </location>
</feature>
<dbReference type="PROSITE" id="PS51201">
    <property type="entry name" value="RCK_N"/>
    <property type="match status" value="1"/>
</dbReference>
<evidence type="ECO:0000256" key="8">
    <source>
        <dbReference type="ARBA" id="ARBA00022989"/>
    </source>
</evidence>
<evidence type="ECO:0000256" key="3">
    <source>
        <dbReference type="ARBA" id="ARBA00022448"/>
    </source>
</evidence>
<evidence type="ECO:0000256" key="4">
    <source>
        <dbReference type="ARBA" id="ARBA00022449"/>
    </source>
</evidence>
<dbReference type="GO" id="GO:0005886">
    <property type="term" value="C:plasma membrane"/>
    <property type="evidence" value="ECO:0007669"/>
    <property type="project" value="TreeGrafter"/>
</dbReference>
<dbReference type="GO" id="GO:0012505">
    <property type="term" value="C:endomembrane system"/>
    <property type="evidence" value="ECO:0007669"/>
    <property type="project" value="UniProtKB-SubCell"/>
</dbReference>
<dbReference type="InterPro" id="IPR036291">
    <property type="entry name" value="NAD(P)-bd_dom_sf"/>
</dbReference>
<comment type="similarity">
    <text evidence="2">Belongs to the monovalent cation:proton antiporter 2 (CPA2) transporter (TC 2.A.37) family.</text>
</comment>
<evidence type="ECO:0000256" key="6">
    <source>
        <dbReference type="ARBA" id="ARBA00022692"/>
    </source>
</evidence>
<keyword evidence="4" id="KW-0050">Antiport</keyword>
<dbReference type="Pfam" id="PF00999">
    <property type="entry name" value="Na_H_Exchanger"/>
    <property type="match status" value="1"/>
</dbReference>
<dbReference type="InterPro" id="IPR038770">
    <property type="entry name" value="Na+/solute_symporter_sf"/>
</dbReference>
<dbReference type="Gene3D" id="3.40.50.720">
    <property type="entry name" value="NAD(P)-binding Rossmann-like Domain"/>
    <property type="match status" value="1"/>
</dbReference>
<dbReference type="SUPFAM" id="SSF51735">
    <property type="entry name" value="NAD(P)-binding Rossmann-fold domains"/>
    <property type="match status" value="1"/>
</dbReference>
<keyword evidence="3" id="KW-0813">Transport</keyword>
<evidence type="ECO:0000256" key="5">
    <source>
        <dbReference type="ARBA" id="ARBA00022538"/>
    </source>
</evidence>
<keyword evidence="7" id="KW-0630">Potassium</keyword>
<reference evidence="14 15" key="1">
    <citation type="submission" date="2020-07" db="EMBL/GenBank/DDBJ databases">
        <title>Definition of the novel symbiovar canariense within Mesorhizobium novociceri, a new species of genus Mesorhizobium nodulating Cicer canariense in the Caldera de Taburiente National Park (La Palma, Canary Islands).</title>
        <authorList>
            <person name="Leon-Barrios M."/>
            <person name="Perez-Yepez J."/>
            <person name="Flores-Felix J.D."/>
            <person name="Ramirez-Baena M.H."/>
            <person name="Pulido-Suarez L."/>
            <person name="Igual J.M."/>
            <person name="Velazquez E."/>
            <person name="Peix A."/>
        </authorList>
    </citation>
    <scope>NUCLEOTIDE SEQUENCE [LARGE SCALE GENOMIC DNA]</scope>
    <source>
        <strain evidence="14 15">CCANP35</strain>
    </source>
</reference>
<dbReference type="Pfam" id="PF02254">
    <property type="entry name" value="TrkA_N"/>
    <property type="match status" value="1"/>
</dbReference>
<dbReference type="InterPro" id="IPR006153">
    <property type="entry name" value="Cation/H_exchanger_TM"/>
</dbReference>
<gene>
    <name evidence="14" type="ORF">H0241_09480</name>
</gene>
<feature type="transmembrane region" description="Helical" evidence="12">
    <location>
        <begin position="362"/>
        <end position="382"/>
    </location>
</feature>
<feature type="transmembrane region" description="Helical" evidence="12">
    <location>
        <begin position="116"/>
        <end position="135"/>
    </location>
</feature>
<dbReference type="GO" id="GO:1902600">
    <property type="term" value="P:proton transmembrane transport"/>
    <property type="evidence" value="ECO:0007669"/>
    <property type="project" value="InterPro"/>
</dbReference>